<evidence type="ECO:0008006" key="5">
    <source>
        <dbReference type="Google" id="ProtNLM"/>
    </source>
</evidence>
<evidence type="ECO:0000313" key="4">
    <source>
        <dbReference type="Proteomes" id="UP000663832"/>
    </source>
</evidence>
<feature type="region of interest" description="Disordered" evidence="1">
    <location>
        <begin position="322"/>
        <end position="348"/>
    </location>
</feature>
<evidence type="ECO:0000313" key="3">
    <source>
        <dbReference type="EMBL" id="CAF1592525.1"/>
    </source>
</evidence>
<keyword evidence="4" id="KW-1185">Reference proteome</keyword>
<dbReference type="OrthoDB" id="10042604at2759"/>
<evidence type="ECO:0000256" key="1">
    <source>
        <dbReference type="SAM" id="MobiDB-lite"/>
    </source>
</evidence>
<dbReference type="AlphaFoldDB" id="A0A816A488"/>
<comment type="caution">
    <text evidence="3">The sequence shown here is derived from an EMBL/GenBank/DDBJ whole genome shotgun (WGS) entry which is preliminary data.</text>
</comment>
<reference evidence="3" key="1">
    <citation type="submission" date="2021-02" db="EMBL/GenBank/DDBJ databases">
        <authorList>
            <person name="Nowell W R."/>
        </authorList>
    </citation>
    <scope>NUCLEOTIDE SEQUENCE</scope>
</reference>
<name>A0A816A488_9BILA</name>
<feature type="compositionally biased region" description="Basic and acidic residues" evidence="1">
    <location>
        <begin position="331"/>
        <end position="341"/>
    </location>
</feature>
<gene>
    <name evidence="2" type="ORF">BJG266_LOCUS35590</name>
    <name evidence="3" type="ORF">QVE165_LOCUS51441</name>
</gene>
<feature type="compositionally biased region" description="Polar residues" evidence="1">
    <location>
        <begin position="367"/>
        <end position="411"/>
    </location>
</feature>
<evidence type="ECO:0000313" key="2">
    <source>
        <dbReference type="EMBL" id="CAF1362781.1"/>
    </source>
</evidence>
<dbReference type="EMBL" id="CAJNOI010000924">
    <property type="protein sequence ID" value="CAF1362781.1"/>
    <property type="molecule type" value="Genomic_DNA"/>
</dbReference>
<protein>
    <recommendedName>
        <fullName evidence="5">Gag-like protein</fullName>
    </recommendedName>
</protein>
<dbReference type="Proteomes" id="UP000663877">
    <property type="component" value="Unassembled WGS sequence"/>
</dbReference>
<proteinExistence type="predicted"/>
<dbReference type="Proteomes" id="UP000663832">
    <property type="component" value="Unassembled WGS sequence"/>
</dbReference>
<organism evidence="3 4">
    <name type="scientific">Adineta steineri</name>
    <dbReference type="NCBI Taxonomy" id="433720"/>
    <lineage>
        <taxon>Eukaryota</taxon>
        <taxon>Metazoa</taxon>
        <taxon>Spiralia</taxon>
        <taxon>Gnathifera</taxon>
        <taxon>Rotifera</taxon>
        <taxon>Eurotatoria</taxon>
        <taxon>Bdelloidea</taxon>
        <taxon>Adinetida</taxon>
        <taxon>Adinetidae</taxon>
        <taxon>Adineta</taxon>
    </lineage>
</organism>
<dbReference type="EMBL" id="CAJNOM010001111">
    <property type="protein sequence ID" value="CAF1592525.1"/>
    <property type="molecule type" value="Genomic_DNA"/>
</dbReference>
<accession>A0A816A488</accession>
<sequence length="419" mass="47537">MKQGYELPPLILEGVNLSHVALNNFLVKKIPELKCNNIIYNDKRKIFNIYPSTIASYNALLTGLPMNELSDSAKIFISRSIQRIQKIDKEAFVKSVDKELSIEEIKNALTYNGYQMNQVERLMNKEKLNRDAFIKLGLQIGHMHFPAEKAKQQLNAQPCHSCYQFRHIAKYCKKTQQICSYCAGPHRYNVCDQKQLTPKCSNCQGSHEATSHVCPKYINEQKRIQAAIDRYSSSSSNIHHSTTVPTSHDLKNYPILSSTTSPITSETLNSITEACTIATTKAIEKITNQLITIFTNKMNKLVQQFSSKYHLPLDTTMDFMSCEISPDSDSEETKNVHDHSLEISNNQNQFSAVDDEMGDIRESNHANITHQQQQQSNTMNSNGIKRTSNIDSPTTHKPKRTNNANQSTTRKPINPKPNL</sequence>
<feature type="region of interest" description="Disordered" evidence="1">
    <location>
        <begin position="367"/>
        <end position="419"/>
    </location>
</feature>